<name>Q8DP81_STRR6</name>
<feature type="domain" description="CppA C-terminal" evidence="2">
    <location>
        <begin position="150"/>
        <end position="243"/>
    </location>
</feature>
<dbReference type="InterPro" id="IPR032702">
    <property type="entry name" value="CppA_N"/>
</dbReference>
<dbReference type="KEGG" id="spr:spr1304"/>
<dbReference type="eggNOG" id="COG0346">
    <property type="taxonomic scope" value="Bacteria"/>
</dbReference>
<protein>
    <submittedName>
        <fullName evidence="3">C3-degrading proteinase</fullName>
    </submittedName>
</protein>
<feature type="domain" description="CppA N-terminal" evidence="1">
    <location>
        <begin position="15"/>
        <end position="135"/>
    </location>
</feature>
<dbReference type="HOGENOM" id="CLU_093803_0_0_9"/>
<dbReference type="Gene3D" id="3.10.180.40">
    <property type="entry name" value="C3-degrading proteinase like domains"/>
    <property type="match status" value="1"/>
</dbReference>
<dbReference type="STRING" id="171101.spr1304"/>
<reference evidence="3 4" key="1">
    <citation type="journal article" date="2001" name="J. Bacteriol.">
        <title>Genome of the bacterium Streptococcus pneumoniae strain R6.</title>
        <authorList>
            <person name="Hoskins J.A."/>
            <person name="Alborn W.Jr."/>
            <person name="Arnold J."/>
            <person name="Blaszczak L."/>
            <person name="Burgett S."/>
            <person name="DeHoff B.S."/>
            <person name="Estrem S."/>
            <person name="Fritz L."/>
            <person name="Fu D.-J."/>
            <person name="Fuller W."/>
            <person name="Geringer C."/>
            <person name="Gilmour R."/>
            <person name="Glass J.S."/>
            <person name="Khoja H."/>
            <person name="Kraft A."/>
            <person name="LaGace R."/>
            <person name="LeBlanc D.J."/>
            <person name="Lee L.N."/>
            <person name="Lefkowitz E.J."/>
            <person name="Lu J."/>
            <person name="Matsushima P."/>
            <person name="McAhren S."/>
            <person name="McHenney M."/>
            <person name="McLeaster K."/>
            <person name="Mundy C."/>
            <person name="Nicas T.I."/>
            <person name="Norris F.H."/>
            <person name="O'Gara M."/>
            <person name="Peery R."/>
            <person name="Robertson G.T."/>
            <person name="Rockey P."/>
            <person name="Sun P.-M."/>
            <person name="Winkler M.E."/>
            <person name="Yang Y."/>
            <person name="Young-Bellido M."/>
            <person name="Zhao G."/>
            <person name="Zook C."/>
            <person name="Baltz R.H."/>
            <person name="Jaskunas S.Richard."/>
            <person name="Rosteck P.R.Jr."/>
            <person name="Skatrud P.L."/>
            <person name="Glass J.I."/>
        </authorList>
    </citation>
    <scope>NUCLEOTIDE SEQUENCE [LARGE SCALE GENOMIC DNA]</scope>
    <source>
        <strain evidence="4">ATCC BAA-255 / R6</strain>
    </source>
</reference>
<dbReference type="Pfam" id="PF14506">
    <property type="entry name" value="CppA_N"/>
    <property type="match status" value="1"/>
</dbReference>
<dbReference type="AlphaFoldDB" id="Q8DP81"/>
<evidence type="ECO:0000313" key="4">
    <source>
        <dbReference type="Proteomes" id="UP000000586"/>
    </source>
</evidence>
<keyword evidence="4" id="KW-1185">Reference proteome</keyword>
<dbReference type="Pfam" id="PF14507">
    <property type="entry name" value="CppA_C"/>
    <property type="match status" value="1"/>
</dbReference>
<evidence type="ECO:0000259" key="1">
    <source>
        <dbReference type="Pfam" id="PF14506"/>
    </source>
</evidence>
<sequence>MTEEFMNVNQIVRIIPTLKANNRKLNETFYIETLGMKALLEESAFLSLGDQTGLEKLVLEEAPSMRTRKVEGRKKLARLIVKVENPLEIEGILSKTDSIHRLYKGQNGYAFEIFSPEDDLILIHAEDDIASLVEVGEKPEFQTDLASISLSKFEISMELHLPTDIESFLESSEIGASLDFIPAQGQDLTVDNTVTWDLSMLKFLVNELDIASLRQKFESTEYFIPKSEKFFLGKDRNNVELWFEEV</sequence>
<gene>
    <name evidence="3" type="primary">cppA</name>
    <name evidence="3" type="ordered locus">spr1304</name>
</gene>
<dbReference type="InterPro" id="IPR032703">
    <property type="entry name" value="CppA_C"/>
</dbReference>
<dbReference type="InterPro" id="IPR029068">
    <property type="entry name" value="Glyas_Bleomycin-R_OHBP_Dase"/>
</dbReference>
<proteinExistence type="predicted"/>
<organism evidence="3 4">
    <name type="scientific">Streptococcus pneumoniae (strain ATCC BAA-255 / R6)</name>
    <dbReference type="NCBI Taxonomy" id="171101"/>
    <lineage>
        <taxon>Bacteria</taxon>
        <taxon>Bacillati</taxon>
        <taxon>Bacillota</taxon>
        <taxon>Bacilli</taxon>
        <taxon>Lactobacillales</taxon>
        <taxon>Streptococcaceae</taxon>
        <taxon>Streptococcus</taxon>
    </lineage>
</organism>
<evidence type="ECO:0000313" key="3">
    <source>
        <dbReference type="EMBL" id="AAL00108.1"/>
    </source>
</evidence>
<accession>Q8DP81</accession>
<dbReference type="Proteomes" id="UP000000586">
    <property type="component" value="Chromosome"/>
</dbReference>
<dbReference type="Gene3D" id="3.10.180.10">
    <property type="entry name" value="2,3-Dihydroxybiphenyl 1,2-Dioxygenase, domain 1"/>
    <property type="match status" value="1"/>
</dbReference>
<dbReference type="PATRIC" id="fig|171101.6.peg.1415"/>
<evidence type="ECO:0000259" key="2">
    <source>
        <dbReference type="Pfam" id="PF14507"/>
    </source>
</evidence>
<dbReference type="EMBL" id="AE007317">
    <property type="protein sequence ID" value="AAL00108.1"/>
    <property type="molecule type" value="Genomic_DNA"/>
</dbReference>
<dbReference type="PIR" id="G98034">
    <property type="entry name" value="G98034"/>
</dbReference>